<evidence type="ECO:0000313" key="9">
    <source>
        <dbReference type="EMBL" id="MPM24002.1"/>
    </source>
</evidence>
<accession>A0A644Y613</accession>
<evidence type="ECO:0000256" key="3">
    <source>
        <dbReference type="ARBA" id="ARBA00023015"/>
    </source>
</evidence>
<dbReference type="AlphaFoldDB" id="A0A644Y613"/>
<evidence type="ECO:0000256" key="6">
    <source>
        <dbReference type="ARBA" id="ARBA00023163"/>
    </source>
</evidence>
<dbReference type="InterPro" id="IPR013249">
    <property type="entry name" value="RNA_pol_sigma70_r4_t2"/>
</dbReference>
<dbReference type="Pfam" id="PF08281">
    <property type="entry name" value="Sigma70_r4_2"/>
    <property type="match status" value="1"/>
</dbReference>
<name>A0A644Y613_9ZZZZ</name>
<evidence type="ECO:0000256" key="5">
    <source>
        <dbReference type="ARBA" id="ARBA00023125"/>
    </source>
</evidence>
<dbReference type="SUPFAM" id="SSF46894">
    <property type="entry name" value="C-terminal effector domain of the bipartite response regulators"/>
    <property type="match status" value="1"/>
</dbReference>
<dbReference type="GO" id="GO:0016987">
    <property type="term" value="F:sigma factor activity"/>
    <property type="evidence" value="ECO:0007669"/>
    <property type="project" value="UniProtKB-KW"/>
</dbReference>
<evidence type="ECO:0000259" key="8">
    <source>
        <dbReference type="PROSITE" id="PS00715"/>
    </source>
</evidence>
<dbReference type="GO" id="GO:0006352">
    <property type="term" value="P:DNA-templated transcription initiation"/>
    <property type="evidence" value="ECO:0007669"/>
    <property type="project" value="InterPro"/>
</dbReference>
<dbReference type="PIRSF" id="PIRSF002939">
    <property type="entry name" value="RNA_polymerase_sigma-H_factor"/>
    <property type="match status" value="1"/>
</dbReference>
<protein>
    <recommendedName>
        <fullName evidence="2">RNA polymerase sigma factor SigS</fullName>
    </recommendedName>
</protein>
<feature type="domain" description="RNA polymerase sigma-70" evidence="8">
    <location>
        <begin position="59"/>
        <end position="72"/>
    </location>
</feature>
<reference evidence="9" key="1">
    <citation type="submission" date="2019-08" db="EMBL/GenBank/DDBJ databases">
        <authorList>
            <person name="Kucharzyk K."/>
            <person name="Murdoch R.W."/>
            <person name="Higgins S."/>
            <person name="Loffler F."/>
        </authorList>
    </citation>
    <scope>NUCLEOTIDE SEQUENCE</scope>
</reference>
<keyword evidence="4" id="KW-0731">Sigma factor</keyword>
<dbReference type="Pfam" id="PF04542">
    <property type="entry name" value="Sigma70_r2"/>
    <property type="match status" value="1"/>
</dbReference>
<dbReference type="PROSITE" id="PS00715">
    <property type="entry name" value="SIGMA70_1"/>
    <property type="match status" value="1"/>
</dbReference>
<dbReference type="InterPro" id="IPR000943">
    <property type="entry name" value="RNA_pol_sigma70"/>
</dbReference>
<dbReference type="GO" id="GO:0003677">
    <property type="term" value="F:DNA binding"/>
    <property type="evidence" value="ECO:0007669"/>
    <property type="project" value="UniProtKB-KW"/>
</dbReference>
<comment type="function">
    <text evidence="7">Sigma factors are initiation factors that promote the attachment of RNA polymerase to specific initiation sites and are then released. Sigma-S contributes to the protection against external stress, thus playing a role in cellular fitness and survival.</text>
</comment>
<dbReference type="EMBL" id="VSSQ01004162">
    <property type="protein sequence ID" value="MPM24002.1"/>
    <property type="molecule type" value="Genomic_DNA"/>
</dbReference>
<dbReference type="PANTHER" id="PTHR30385:SF1">
    <property type="entry name" value="RNA POLYMERASE SIGMA-H FACTOR"/>
    <property type="match status" value="1"/>
</dbReference>
<dbReference type="InterPro" id="IPR016371">
    <property type="entry name" value="RNA_pol_sigma-H_factor"/>
</dbReference>
<evidence type="ECO:0000256" key="1">
    <source>
        <dbReference type="ARBA" id="ARBA00007788"/>
    </source>
</evidence>
<sequence length="213" mass="23955">MCKCEESNSFCADGLSDEELCARAARGNRGAEERLVSKYTRLVRSCARPFFLIGGDSEDLLQEGMIGLMKAVREYDGERDASFRTFAETCVRNRLLSVLRAASRGKHMPLNQSVSLDTPFFDRDSYTLGTRDLTQRSPEDFLIDREHTSSLLFGVRKQLSEFEAKILGYYLDGLSCREIAETVGKSPKSVDNAVQRIRRKVAQQLLSGDFSKS</sequence>
<dbReference type="SUPFAM" id="SSF88946">
    <property type="entry name" value="Sigma2 domain of RNA polymerase sigma factors"/>
    <property type="match status" value="1"/>
</dbReference>
<organism evidence="9">
    <name type="scientific">bioreactor metagenome</name>
    <dbReference type="NCBI Taxonomy" id="1076179"/>
    <lineage>
        <taxon>unclassified sequences</taxon>
        <taxon>metagenomes</taxon>
        <taxon>ecological metagenomes</taxon>
    </lineage>
</organism>
<dbReference type="InterPro" id="IPR013325">
    <property type="entry name" value="RNA_pol_sigma_r2"/>
</dbReference>
<dbReference type="PANTHER" id="PTHR30385">
    <property type="entry name" value="SIGMA FACTOR F FLAGELLAR"/>
    <property type="match status" value="1"/>
</dbReference>
<dbReference type="InterPro" id="IPR014284">
    <property type="entry name" value="RNA_pol_sigma-70_dom"/>
</dbReference>
<evidence type="ECO:0000256" key="7">
    <source>
        <dbReference type="ARBA" id="ARBA00024701"/>
    </source>
</evidence>
<dbReference type="InterPro" id="IPR036388">
    <property type="entry name" value="WH-like_DNA-bd_sf"/>
</dbReference>
<comment type="similarity">
    <text evidence="1">Belongs to the sigma-70 factor family.</text>
</comment>
<proteinExistence type="inferred from homology"/>
<dbReference type="NCBIfam" id="TIGR02937">
    <property type="entry name" value="sigma70-ECF"/>
    <property type="match status" value="1"/>
</dbReference>
<dbReference type="Gene3D" id="1.20.120.1810">
    <property type="match status" value="1"/>
</dbReference>
<evidence type="ECO:0000256" key="2">
    <source>
        <dbReference type="ARBA" id="ARBA00021245"/>
    </source>
</evidence>
<dbReference type="Gene3D" id="1.10.10.10">
    <property type="entry name" value="Winged helix-like DNA-binding domain superfamily/Winged helix DNA-binding domain"/>
    <property type="match status" value="1"/>
</dbReference>
<dbReference type="InterPro" id="IPR007627">
    <property type="entry name" value="RNA_pol_sigma70_r2"/>
</dbReference>
<keyword evidence="3" id="KW-0805">Transcription regulation</keyword>
<dbReference type="InterPro" id="IPR016032">
    <property type="entry name" value="Sig_transdc_resp-reg_C-effctor"/>
</dbReference>
<gene>
    <name evidence="9" type="primary">sigH_10</name>
    <name evidence="9" type="ORF">SDC9_70479</name>
</gene>
<keyword evidence="5" id="KW-0238">DNA-binding</keyword>
<keyword evidence="6" id="KW-0804">Transcription</keyword>
<comment type="caution">
    <text evidence="9">The sequence shown here is derived from an EMBL/GenBank/DDBJ whole genome shotgun (WGS) entry which is preliminary data.</text>
</comment>
<evidence type="ECO:0000256" key="4">
    <source>
        <dbReference type="ARBA" id="ARBA00023082"/>
    </source>
</evidence>